<evidence type="ECO:0000259" key="7">
    <source>
        <dbReference type="Pfam" id="PF00441"/>
    </source>
</evidence>
<dbReference type="Pfam" id="PF02771">
    <property type="entry name" value="Acyl-CoA_dh_N"/>
    <property type="match status" value="1"/>
</dbReference>
<evidence type="ECO:0000259" key="8">
    <source>
        <dbReference type="Pfam" id="PF02770"/>
    </source>
</evidence>
<feature type="domain" description="Acyl-CoA oxidase/dehydrogenase middle" evidence="8">
    <location>
        <begin position="164"/>
        <end position="262"/>
    </location>
</feature>
<dbReference type="PANTHER" id="PTHR43188:SF1">
    <property type="entry name" value="ACYL-COA DEHYDROGENASE"/>
    <property type="match status" value="1"/>
</dbReference>
<comment type="cofactor">
    <cofactor evidence="1 5">
        <name>FAD</name>
        <dbReference type="ChEBI" id="CHEBI:57692"/>
    </cofactor>
</comment>
<dbReference type="InterPro" id="IPR006089">
    <property type="entry name" value="Acyl-CoA_DH_CS"/>
</dbReference>
<organism evidence="10 11">
    <name type="scientific">Pseudonocardia tropica</name>
    <dbReference type="NCBI Taxonomy" id="681289"/>
    <lineage>
        <taxon>Bacteria</taxon>
        <taxon>Bacillati</taxon>
        <taxon>Actinomycetota</taxon>
        <taxon>Actinomycetes</taxon>
        <taxon>Pseudonocardiales</taxon>
        <taxon>Pseudonocardiaceae</taxon>
        <taxon>Pseudonocardia</taxon>
    </lineage>
</organism>
<dbReference type="InterPro" id="IPR046373">
    <property type="entry name" value="Acyl-CoA_Oxase/DH_mid-dom_sf"/>
</dbReference>
<reference evidence="10 11" key="1">
    <citation type="submission" date="2024-03" db="EMBL/GenBank/DDBJ databases">
        <title>Draft genome sequence of Pseudonocardia tropica JCM 19149.</title>
        <authorList>
            <person name="Butdee W."/>
            <person name="Duangmal K."/>
        </authorList>
    </citation>
    <scope>NUCLEOTIDE SEQUENCE [LARGE SCALE GENOMIC DNA]</scope>
    <source>
        <strain evidence="10 11">JCM 19149</strain>
    </source>
</reference>
<dbReference type="InterPro" id="IPR013786">
    <property type="entry name" value="AcylCoA_DH/ox_N"/>
</dbReference>
<gene>
    <name evidence="10" type="ORF">WHI96_18305</name>
</gene>
<keyword evidence="3 5" id="KW-0285">Flavoprotein</keyword>
<feature type="domain" description="Acyl-CoA dehydrogenase/oxidase N-terminal" evidence="9">
    <location>
        <begin position="52"/>
        <end position="159"/>
    </location>
</feature>
<dbReference type="PANTHER" id="PTHR43188">
    <property type="entry name" value="ACYL-COENZYME A OXIDASE"/>
    <property type="match status" value="1"/>
</dbReference>
<keyword evidence="4 5" id="KW-0274">FAD</keyword>
<dbReference type="InterPro" id="IPR045008">
    <property type="entry name" value="ACX4-like"/>
</dbReference>
<feature type="region of interest" description="Disordered" evidence="6">
    <location>
        <begin position="1"/>
        <end position="26"/>
    </location>
</feature>
<name>A0ABV1JXV3_9PSEU</name>
<dbReference type="InterPro" id="IPR036250">
    <property type="entry name" value="AcylCo_DH-like_C"/>
</dbReference>
<evidence type="ECO:0000313" key="11">
    <source>
        <dbReference type="Proteomes" id="UP001464923"/>
    </source>
</evidence>
<evidence type="ECO:0000259" key="9">
    <source>
        <dbReference type="Pfam" id="PF02771"/>
    </source>
</evidence>
<protein>
    <submittedName>
        <fullName evidence="10">Acyl-CoA dehydrogenase family protein</fullName>
    </submittedName>
</protein>
<comment type="similarity">
    <text evidence="2 5">Belongs to the acyl-CoA dehydrogenase family.</text>
</comment>
<dbReference type="PROSITE" id="PS00073">
    <property type="entry name" value="ACYL_COA_DH_2"/>
    <property type="match status" value="1"/>
</dbReference>
<dbReference type="Pfam" id="PF02770">
    <property type="entry name" value="Acyl-CoA_dh_M"/>
    <property type="match status" value="1"/>
</dbReference>
<evidence type="ECO:0000256" key="4">
    <source>
        <dbReference type="ARBA" id="ARBA00022827"/>
    </source>
</evidence>
<accession>A0ABV1JXV3</accession>
<dbReference type="SUPFAM" id="SSF56645">
    <property type="entry name" value="Acyl-CoA dehydrogenase NM domain-like"/>
    <property type="match status" value="1"/>
</dbReference>
<sequence>MTETSNHSAQRLPENPFPDRVDGSASAVPPAALARSRGTDFFWVEDLLDTRERDLLHRVREFCDHTVAPVANDYWERAELPVPLIEGYSKLGVAGGALIGPGCPGLSPLAEGMISAELARGDGSIATFNAVHSGLAMTTVALLGSDEQRERWLPSMAAVESIGAFALTEPNHGSDIVKLETRAHREFDGSWTLTGRKRWIGNGTVADIVVVWARDDDGDVGAFVIEHANGAGDPEPGYAARRITGKAANRAVWQAQIELDEVRIPADHRLAGSRNWADTSRVLAKSRQTVAWEALGHAVAAYEAATTYALHREQFGRRIAGFQLIQDKLAHMLADITGMQAMCVRMSQLQQQGRAAVEHAAITKLATASGARRVCGVARDILGGNGILLDHHVARHHADIEAVYTYEGTDSVQSLIVGRAITGISAFV</sequence>
<dbReference type="Gene3D" id="1.10.540.10">
    <property type="entry name" value="Acyl-CoA dehydrogenase/oxidase, N-terminal domain"/>
    <property type="match status" value="1"/>
</dbReference>
<dbReference type="Pfam" id="PF00441">
    <property type="entry name" value="Acyl-CoA_dh_1"/>
    <property type="match status" value="1"/>
</dbReference>
<evidence type="ECO:0000256" key="6">
    <source>
        <dbReference type="SAM" id="MobiDB-lite"/>
    </source>
</evidence>
<feature type="domain" description="Acyl-CoA dehydrogenase/oxidase C-terminal" evidence="7">
    <location>
        <begin position="279"/>
        <end position="421"/>
    </location>
</feature>
<dbReference type="InterPro" id="IPR009075">
    <property type="entry name" value="AcylCo_DH/oxidase_C"/>
</dbReference>
<dbReference type="Proteomes" id="UP001464923">
    <property type="component" value="Unassembled WGS sequence"/>
</dbReference>
<evidence type="ECO:0000256" key="1">
    <source>
        <dbReference type="ARBA" id="ARBA00001974"/>
    </source>
</evidence>
<evidence type="ECO:0000256" key="2">
    <source>
        <dbReference type="ARBA" id="ARBA00009347"/>
    </source>
</evidence>
<evidence type="ECO:0000313" key="10">
    <source>
        <dbReference type="EMBL" id="MEQ3540765.1"/>
    </source>
</evidence>
<dbReference type="SUPFAM" id="SSF47203">
    <property type="entry name" value="Acyl-CoA dehydrogenase C-terminal domain-like"/>
    <property type="match status" value="1"/>
</dbReference>
<evidence type="ECO:0000256" key="3">
    <source>
        <dbReference type="ARBA" id="ARBA00022630"/>
    </source>
</evidence>
<dbReference type="Gene3D" id="1.20.140.10">
    <property type="entry name" value="Butyryl-CoA Dehydrogenase, subunit A, domain 3"/>
    <property type="match status" value="1"/>
</dbReference>
<dbReference type="InterPro" id="IPR037069">
    <property type="entry name" value="AcylCoA_DH/ox_N_sf"/>
</dbReference>
<dbReference type="Gene3D" id="2.40.110.10">
    <property type="entry name" value="Butyryl-CoA Dehydrogenase, subunit A, domain 2"/>
    <property type="match status" value="1"/>
</dbReference>
<proteinExistence type="inferred from homology"/>
<comment type="caution">
    <text evidence="10">The sequence shown here is derived from an EMBL/GenBank/DDBJ whole genome shotgun (WGS) entry which is preliminary data.</text>
</comment>
<evidence type="ECO:0000256" key="5">
    <source>
        <dbReference type="RuleBase" id="RU362125"/>
    </source>
</evidence>
<dbReference type="InterPro" id="IPR009100">
    <property type="entry name" value="AcylCoA_DH/oxidase_NM_dom_sf"/>
</dbReference>
<keyword evidence="11" id="KW-1185">Reference proteome</keyword>
<keyword evidence="5" id="KW-0560">Oxidoreductase</keyword>
<dbReference type="InterPro" id="IPR006091">
    <property type="entry name" value="Acyl-CoA_Oxase/DH_mid-dom"/>
</dbReference>
<dbReference type="RefSeq" id="WP_345644051.1">
    <property type="nucleotide sequence ID" value="NZ_BAABLY010000025.1"/>
</dbReference>
<dbReference type="EMBL" id="JBEDNP010000010">
    <property type="protein sequence ID" value="MEQ3540765.1"/>
    <property type="molecule type" value="Genomic_DNA"/>
</dbReference>